<accession>A0A7G2JYL8</accession>
<gene>
    <name evidence="2" type="ORF">HAINFHK1212_0142</name>
</gene>
<dbReference type="InterPro" id="IPR023346">
    <property type="entry name" value="Lysozyme-like_dom_sf"/>
</dbReference>
<dbReference type="Gene3D" id="1.10.530.10">
    <property type="match status" value="1"/>
</dbReference>
<evidence type="ECO:0000313" key="2">
    <source>
        <dbReference type="EMBL" id="EFA28413.1"/>
    </source>
</evidence>
<reference evidence="2" key="1">
    <citation type="journal article" date="2010" name="Genomics">
        <title>Tracing phylogenomic events leading to diversity of Haemophilus influenzae and the emergence of Brazilian Purpuric Fever (BPF)-associated clones.</title>
        <authorList>
            <person name="Papazisi L."/>
            <person name="Ratnayake S."/>
            <person name="Remortel B.G."/>
            <person name="Bock G.R."/>
            <person name="Liang W."/>
            <person name="Saeed A.I."/>
            <person name="Liu J."/>
            <person name="Fleischmann R.D."/>
            <person name="Kilian M."/>
            <person name="Peterson S.N."/>
        </authorList>
    </citation>
    <scope>NUCLEOTIDE SEQUENCE [LARGE SCALE GENOMIC DNA]</scope>
    <source>
        <strain evidence="2">HK1212</strain>
    </source>
</reference>
<dbReference type="AlphaFoldDB" id="A0A7G2JYL8"/>
<dbReference type="EMBL" id="ABFC01000758">
    <property type="protein sequence ID" value="EFA28413.1"/>
    <property type="molecule type" value="Genomic_DNA"/>
</dbReference>
<feature type="non-terminal residue" evidence="2">
    <location>
        <position position="112"/>
    </location>
</feature>
<comment type="caution">
    <text evidence="2">The sequence shown here is derived from an EMBL/GenBank/DDBJ whole genome shotgun (WGS) entry which is preliminary data.</text>
</comment>
<evidence type="ECO:0000259" key="1">
    <source>
        <dbReference type="Pfam" id="PF01464"/>
    </source>
</evidence>
<sequence length="112" mass="13037">MMLTKDTAQYMKISDRTDPEQSIKAGSGYLHWLISQIPESIEKEERIWFALVAYNIGLGHLIDARRLTQNLGGNPDNWLDVKKNLPLLAEKRYYSQLKYGYARGYEAHQYVE</sequence>
<name>A0A7G2JYL8_HAEIF</name>
<dbReference type="SUPFAM" id="SSF53955">
    <property type="entry name" value="Lysozyme-like"/>
    <property type="match status" value="1"/>
</dbReference>
<feature type="domain" description="Transglycosylase SLT" evidence="1">
    <location>
        <begin position="1"/>
        <end position="73"/>
    </location>
</feature>
<proteinExistence type="predicted"/>
<dbReference type="InterPro" id="IPR008258">
    <property type="entry name" value="Transglycosylase_SLT_dom_1"/>
</dbReference>
<dbReference type="Pfam" id="PF01464">
    <property type="entry name" value="SLT"/>
    <property type="match status" value="1"/>
</dbReference>
<organism evidence="2">
    <name type="scientific">Haemophilus influenzae HK1212</name>
    <dbReference type="NCBI Taxonomy" id="456482"/>
    <lineage>
        <taxon>Bacteria</taxon>
        <taxon>Pseudomonadati</taxon>
        <taxon>Pseudomonadota</taxon>
        <taxon>Gammaproteobacteria</taxon>
        <taxon>Pasteurellales</taxon>
        <taxon>Pasteurellaceae</taxon>
        <taxon>Haemophilus</taxon>
    </lineage>
</organism>
<protein>
    <submittedName>
        <fullName evidence="2">Transglycosylase SLT domain protein</fullName>
    </submittedName>
</protein>